<feature type="compositionally biased region" description="Basic and acidic residues" evidence="3">
    <location>
        <begin position="1256"/>
        <end position="1268"/>
    </location>
</feature>
<feature type="compositionally biased region" description="Acidic residues" evidence="3">
    <location>
        <begin position="976"/>
        <end position="992"/>
    </location>
</feature>
<reference evidence="5 6" key="1">
    <citation type="submission" date="2015-07" db="EMBL/GenBank/DDBJ databases">
        <title>The genome of the fungus Escovopsis weberi, a specialized disease agent of ant agriculture.</title>
        <authorList>
            <person name="de Man T.J."/>
            <person name="Stajich J.E."/>
            <person name="Kubicek C.P."/>
            <person name="Chenthamara K."/>
            <person name="Atanasova L."/>
            <person name="Druzhinina I.S."/>
            <person name="Birnbaum S."/>
            <person name="Barribeau S.M."/>
            <person name="Teiling C."/>
            <person name="Suen G."/>
            <person name="Currie C."/>
            <person name="Gerardo N.M."/>
        </authorList>
    </citation>
    <scope>NUCLEOTIDE SEQUENCE [LARGE SCALE GENOMIC DNA]</scope>
</reference>
<gene>
    <name evidence="5" type="ORF">ESCO_002483</name>
</gene>
<feature type="compositionally biased region" description="Basic and acidic residues" evidence="3">
    <location>
        <begin position="995"/>
        <end position="1009"/>
    </location>
</feature>
<dbReference type="PROSITE" id="PS50234">
    <property type="entry name" value="VWFA"/>
    <property type="match status" value="1"/>
</dbReference>
<feature type="region of interest" description="Disordered" evidence="3">
    <location>
        <begin position="806"/>
        <end position="841"/>
    </location>
</feature>
<proteinExistence type="predicted"/>
<feature type="compositionally biased region" description="Basic and acidic residues" evidence="3">
    <location>
        <begin position="1116"/>
        <end position="1137"/>
    </location>
</feature>
<feature type="compositionally biased region" description="Basic and acidic residues" evidence="3">
    <location>
        <begin position="919"/>
        <end position="948"/>
    </location>
</feature>
<dbReference type="Gene3D" id="3.40.50.410">
    <property type="entry name" value="von Willebrand factor, type A domain"/>
    <property type="match status" value="1"/>
</dbReference>
<dbReference type="GO" id="GO:0030687">
    <property type="term" value="C:preribosome, large subunit precursor"/>
    <property type="evidence" value="ECO:0007669"/>
    <property type="project" value="TreeGrafter"/>
</dbReference>
<feature type="compositionally biased region" description="Acidic residues" evidence="3">
    <location>
        <begin position="1078"/>
        <end position="1088"/>
    </location>
</feature>
<dbReference type="OrthoDB" id="5186at2759"/>
<evidence type="ECO:0000313" key="6">
    <source>
        <dbReference type="Proteomes" id="UP000053831"/>
    </source>
</evidence>
<comment type="caution">
    <text evidence="5">The sequence shown here is derived from an EMBL/GenBank/DDBJ whole genome shotgun (WGS) entry which is preliminary data.</text>
</comment>
<dbReference type="InterPro" id="IPR002035">
    <property type="entry name" value="VWF_A"/>
</dbReference>
<feature type="compositionally biased region" description="Basic and acidic residues" evidence="3">
    <location>
        <begin position="1352"/>
        <end position="1370"/>
    </location>
</feature>
<accession>A0A0M8N1I5</accession>
<feature type="compositionally biased region" description="Basic and acidic residues" evidence="3">
    <location>
        <begin position="808"/>
        <end position="819"/>
    </location>
</feature>
<feature type="compositionally biased region" description="Acidic residues" evidence="3">
    <location>
        <begin position="1095"/>
        <end position="1108"/>
    </location>
</feature>
<dbReference type="EMBL" id="LGSR01000022">
    <property type="protein sequence ID" value="KOS17851.1"/>
    <property type="molecule type" value="Genomic_DNA"/>
</dbReference>
<dbReference type="SUPFAM" id="SSF53300">
    <property type="entry name" value="vWA-like"/>
    <property type="match status" value="1"/>
</dbReference>
<keyword evidence="2" id="KW-0067">ATP-binding</keyword>
<feature type="region of interest" description="Disordered" evidence="3">
    <location>
        <begin position="871"/>
        <end position="1403"/>
    </location>
</feature>
<keyword evidence="1" id="KW-0547">Nucleotide-binding</keyword>
<feature type="compositionally biased region" description="Acidic residues" evidence="3">
    <location>
        <begin position="1371"/>
        <end position="1396"/>
    </location>
</feature>
<name>A0A0M8N1I5_ESCWE</name>
<evidence type="ECO:0000256" key="1">
    <source>
        <dbReference type="ARBA" id="ARBA00022741"/>
    </source>
</evidence>
<feature type="compositionally biased region" description="Acidic residues" evidence="3">
    <location>
        <begin position="1171"/>
        <end position="1182"/>
    </location>
</feature>
<feature type="compositionally biased region" description="Basic and acidic residues" evidence="3">
    <location>
        <begin position="1221"/>
        <end position="1240"/>
    </location>
</feature>
<dbReference type="Proteomes" id="UP000053831">
    <property type="component" value="Unassembled WGS sequence"/>
</dbReference>
<feature type="compositionally biased region" description="Acidic residues" evidence="3">
    <location>
        <begin position="1283"/>
        <end position="1299"/>
    </location>
</feature>
<feature type="compositionally biased region" description="Basic and acidic residues" evidence="3">
    <location>
        <begin position="1300"/>
        <end position="1309"/>
    </location>
</feature>
<protein>
    <submittedName>
        <fullName evidence="5">Midasin</fullName>
    </submittedName>
</protein>
<evidence type="ECO:0000256" key="2">
    <source>
        <dbReference type="ARBA" id="ARBA00022840"/>
    </source>
</evidence>
<dbReference type="PANTHER" id="PTHR48103:SF2">
    <property type="entry name" value="MIDASIN"/>
    <property type="match status" value="1"/>
</dbReference>
<evidence type="ECO:0000259" key="4">
    <source>
        <dbReference type="PROSITE" id="PS50234"/>
    </source>
</evidence>
<feature type="domain" description="VWFA" evidence="4">
    <location>
        <begin position="1494"/>
        <end position="1696"/>
    </location>
</feature>
<evidence type="ECO:0000313" key="5">
    <source>
        <dbReference type="EMBL" id="KOS17851.1"/>
    </source>
</evidence>
<feature type="compositionally biased region" description="Basic and acidic residues" evidence="3">
    <location>
        <begin position="1154"/>
        <end position="1163"/>
    </location>
</feature>
<feature type="compositionally biased region" description="Polar residues" evidence="3">
    <location>
        <begin position="1335"/>
        <end position="1351"/>
    </location>
</feature>
<feature type="compositionally biased region" description="Acidic residues" evidence="3">
    <location>
        <begin position="883"/>
        <end position="915"/>
    </location>
</feature>
<feature type="compositionally biased region" description="Acidic residues" evidence="3">
    <location>
        <begin position="1010"/>
        <end position="1051"/>
    </location>
</feature>
<dbReference type="GO" id="GO:0000027">
    <property type="term" value="P:ribosomal large subunit assembly"/>
    <property type="evidence" value="ECO:0007669"/>
    <property type="project" value="TreeGrafter"/>
</dbReference>
<dbReference type="GO" id="GO:0000055">
    <property type="term" value="P:ribosomal large subunit export from nucleus"/>
    <property type="evidence" value="ECO:0007669"/>
    <property type="project" value="TreeGrafter"/>
</dbReference>
<feature type="compositionally biased region" description="Acidic residues" evidence="3">
    <location>
        <begin position="1310"/>
        <end position="1319"/>
    </location>
</feature>
<sequence length="1705" mass="190899">MLLLDDKINRLQPTATGKSYNFYADANHAEARQLVTLVNQIKARFRELQQVDEIGHMQPLEDVVQSCNKVLELVNDDPLAKILPKVEQLHAFVYEWQFGGWASKAYAVLSLHNLLTDTIIRWRRLELSTWANLFDMEQSKCHQDADSWWFIAYQVVIAAPLSMVESVMDLREYAVSLTRTLEQYFSGSIVGQFRARVALLRQFQSHLSLLARDYPNLSVIHDALANFVQYFSRYEKEADAAIQRGRASLEKKMKDVLLMASWKDTNINALRESAKKSHQKLFRVIRKFRGILGQEMKPLIDKGLADEEMPPVLQLSSVAVEVSVPKEAIVSLNEALPGWLDNHKRLANAPKTVSIMQKVFESPELTSAAAQTLDSYVSSLEASMTELRKETPSTLTDENKEQIKHLKTRKRKLFADTLRELRNMGLRYNLGQDKLAEQESLATVLASLAPVGLCDDDTLKKSDYYFHKVLCLAPKARMTAREHSEDLTGAEVSRSIGFVEGLLHLMISQRRNISTSATSLLSLQKSISQFRGLGNFQGLGLLARRKVNHDLSRMLPWAVQGLKSAIHSLQVHGKLGQLNHDSLIHHLQSWLAEVEAHLAKLQTFSVSTPFTSKLQSEVEEQTCRHLQSFEQWLEEAIRGHPNLAFILSQLRVWTRVSFEQLEVAAPTTDLLDFADNASTLCDTVLVAVESARKSGLDIPIKEDEAGWLTKHNDAYFAMIGQLHMKNVEKAVARCVEILQSLDLESVATNAAAMSTIAVVSPVLEQFSAICQRSILSSLDMHRATVQMGHNMTQVFITIASQGYCTPQEKSDEKSNDSGKVETGTGLGDGEGAEDISKDIQPDEDLSELAQEANKEKNEDMEDEKDAVDMADEDMEGDMGSVAGDDEEDDEKGDEKGEEEEEKEMDEEAGDVDDLDPTAVDEKMWDGNDDEKAEKDQQGDKKKGQKQEDEQMATEGEAKGEEEEQEPEANQSKEPEAEPEAEDAGAEEEDVQAPEEMNRQDQNVEEHDALELPEDLDINIDDPENADGEGDDDLDLMSDIEENGDEKEEQPDAADTGEKEDAENADGPLEEAGPKDDVIESDGEPEEVDEKMGADEIAEENPAEEEEEQQQQQQEGQEAKEEDAQPQRPRKEDPKADSENAAPSDVKGSGQDQDADSKQTDDRFQASAAQQEDGEMGEGAAEEDTSRGNKGQASRSEKPVGQQEQDDEAAAEEEARSNPFKKLGDALERWHRQQQDIKDAGNEDEDKQQQGQEPDAEMGKKGFQHLRDDNDAEDTQAMGKADNEEAQPLDESMAIDDEKEDPTSRLMDVDGDKDEAEDQEIDKMDVEPPAEDVDPGTNNADDARTGVQTRQGKYNEKEASPEEDELGKMKEEEEEEEEEDKQEAGEEDEEEEKEVEDTSAQLSTTHLWDDQRPLRDFSECLHEWSEFQTKSHSLSLSLTSQLRLILTPSQSTKLSGSFRTGKRLNIKRIIPYIASSYKRDKIWMRRALPTKRTYQIMLCVDDSKSMGESRSGALAMESLVMVSRSLTMLEAGQVGVMGFGADVFTAHQLTDPFGADAGAKVLQRFSFAQERTDIGLLIRQTIDRFRAARQQGAGAGSDLWQLALILSDGLTPSSAHEGIRRLLREAMEERIMIVFIIMDDQGKKKSDSVLELKEARFVREGGESRVVIERYLDSFPFQYYLIVHDLGELPSALAGLLRTWFAEVSS</sequence>
<dbReference type="PANTHER" id="PTHR48103">
    <property type="entry name" value="MIDASIN-RELATED"/>
    <property type="match status" value="1"/>
</dbReference>
<dbReference type="GO" id="GO:0005634">
    <property type="term" value="C:nucleus"/>
    <property type="evidence" value="ECO:0007669"/>
    <property type="project" value="TreeGrafter"/>
</dbReference>
<organism evidence="5 6">
    <name type="scientific">Escovopsis weberi</name>
    <dbReference type="NCBI Taxonomy" id="150374"/>
    <lineage>
        <taxon>Eukaryota</taxon>
        <taxon>Fungi</taxon>
        <taxon>Dikarya</taxon>
        <taxon>Ascomycota</taxon>
        <taxon>Pezizomycotina</taxon>
        <taxon>Sordariomycetes</taxon>
        <taxon>Hypocreomycetidae</taxon>
        <taxon>Hypocreales</taxon>
        <taxon>Hypocreaceae</taxon>
        <taxon>Escovopsis</taxon>
    </lineage>
</organism>
<dbReference type="InterPro" id="IPR036465">
    <property type="entry name" value="vWFA_dom_sf"/>
</dbReference>
<keyword evidence="6" id="KW-1185">Reference proteome</keyword>
<evidence type="ECO:0000256" key="3">
    <source>
        <dbReference type="SAM" id="MobiDB-lite"/>
    </source>
</evidence>
<dbReference type="GO" id="GO:0005524">
    <property type="term" value="F:ATP binding"/>
    <property type="evidence" value="ECO:0007669"/>
    <property type="project" value="UniProtKB-KW"/>
</dbReference>
<dbReference type="STRING" id="150374.A0A0M8N1I5"/>